<evidence type="ECO:0000313" key="3">
    <source>
        <dbReference type="Proteomes" id="UP000245783"/>
    </source>
</evidence>
<keyword evidence="3" id="KW-1185">Reference proteome</keyword>
<feature type="compositionally biased region" description="Low complexity" evidence="1">
    <location>
        <begin position="1"/>
        <end position="19"/>
    </location>
</feature>
<dbReference type="Gene3D" id="3.80.10.10">
    <property type="entry name" value="Ribonuclease Inhibitor"/>
    <property type="match status" value="1"/>
</dbReference>
<proteinExistence type="predicted"/>
<dbReference type="GeneID" id="37036010"/>
<reference evidence="2 3" key="1">
    <citation type="journal article" date="2018" name="Mol. Biol. Evol.">
        <title>Broad Genomic Sampling Reveals a Smut Pathogenic Ancestry of the Fungal Clade Ustilaginomycotina.</title>
        <authorList>
            <person name="Kijpornyongpan T."/>
            <person name="Mondo S.J."/>
            <person name="Barry K."/>
            <person name="Sandor L."/>
            <person name="Lee J."/>
            <person name="Lipzen A."/>
            <person name="Pangilinan J."/>
            <person name="LaButti K."/>
            <person name="Hainaut M."/>
            <person name="Henrissat B."/>
            <person name="Grigoriev I.V."/>
            <person name="Spatafora J.W."/>
            <person name="Aime M.C."/>
        </authorList>
    </citation>
    <scope>NUCLEOTIDE SEQUENCE [LARGE SCALE GENOMIC DNA]</scope>
    <source>
        <strain evidence="2 3">MCA 4658</strain>
    </source>
</reference>
<accession>A0A316VWR1</accession>
<dbReference type="AlphaFoldDB" id="A0A316VWR1"/>
<protein>
    <recommendedName>
        <fullName evidence="4">RNI-like protein</fullName>
    </recommendedName>
</protein>
<feature type="region of interest" description="Disordered" evidence="1">
    <location>
        <begin position="65"/>
        <end position="104"/>
    </location>
</feature>
<name>A0A316VWR1_9BASI</name>
<feature type="region of interest" description="Disordered" evidence="1">
    <location>
        <begin position="706"/>
        <end position="725"/>
    </location>
</feature>
<dbReference type="SUPFAM" id="SSF52047">
    <property type="entry name" value="RNI-like"/>
    <property type="match status" value="1"/>
</dbReference>
<feature type="compositionally biased region" description="Polar residues" evidence="1">
    <location>
        <begin position="65"/>
        <end position="74"/>
    </location>
</feature>
<gene>
    <name evidence="2" type="ORF">IE81DRAFT_324089</name>
</gene>
<dbReference type="RefSeq" id="XP_025369070.1">
    <property type="nucleotide sequence ID" value="XM_025514140.1"/>
</dbReference>
<evidence type="ECO:0000313" key="2">
    <source>
        <dbReference type="EMBL" id="PWN41910.1"/>
    </source>
</evidence>
<sequence>MVNAAPAQQQQDQSVSPQAGPSKVDGASFSLAPDPGSSSGSSTTSRNAQLSHSIPALRQIHVSNAASSQAQDFTSKLARARAEARRREHNSSLQQHAKNPRGIRAPVSAHSNAQSLAIGPANAYLSSLPDEEKISRARDRAMEGMVRGQFAGPTPRGWREDLIGGSSGLSGEYRSRNLPPHLLHGVRSATEASAKKGKRRAEHSPVGLPARDGHAPLYASVRRTRLAKGFKLFLHETLDLRGPSSEPGSSMDEADLITSPRRSPLLSLTDLTLIALSENLCCGAVAAQEAATSLPFHLLLRLLAICGRDALGKPLSNSTIKVLLMPGHVEDDDLREGGSGLASAAGELRVCDASLDASSTSDKLDDWESAEDAWEPALLDFTSSGIRASTLRGVLGFDRADAQDSRTTASSEGNVVQLSTHLTSTPRTSVNVWLRHISLAECSISNLPRYLCCPNLESLSLAGCDATILLSTSVIPASASGILQADVDVMRTTTTTDAELTAGLRKLARATPKLCKLDLSHCNWVNARVLGAVGWWSISPCTSIDFRSSSSTRAACSMSEERGCRGTWSEMKMLLVRAPAFWPGEVFEDEPSIAPSGKKGTTKPIDAYPCEPSEPFVAPWHAANFLTSAAGWRRAEASQIAAGAAGWTVSARPGLRSRRDVQGARVDDPWDSTPSSGASVSGSASAYSRSSVHQASLGVAHGAPPSILNNVPAGTSESHWSDTHKDAPRWKLQRAQLLDAVWGRNSPCSGVGRPSTDVLF</sequence>
<dbReference type="OrthoDB" id="10361125at2759"/>
<feature type="compositionally biased region" description="Polar residues" evidence="1">
    <location>
        <begin position="707"/>
        <end position="718"/>
    </location>
</feature>
<evidence type="ECO:0008006" key="4">
    <source>
        <dbReference type="Google" id="ProtNLM"/>
    </source>
</evidence>
<dbReference type="EMBL" id="KZ819386">
    <property type="protein sequence ID" value="PWN41910.1"/>
    <property type="molecule type" value="Genomic_DNA"/>
</dbReference>
<feature type="compositionally biased region" description="Low complexity" evidence="1">
    <location>
        <begin position="36"/>
        <end position="45"/>
    </location>
</feature>
<dbReference type="Proteomes" id="UP000245783">
    <property type="component" value="Unassembled WGS sequence"/>
</dbReference>
<evidence type="ECO:0000256" key="1">
    <source>
        <dbReference type="SAM" id="MobiDB-lite"/>
    </source>
</evidence>
<dbReference type="InterPro" id="IPR032675">
    <property type="entry name" value="LRR_dom_sf"/>
</dbReference>
<feature type="compositionally biased region" description="Low complexity" evidence="1">
    <location>
        <begin position="675"/>
        <end position="685"/>
    </location>
</feature>
<organism evidence="2 3">
    <name type="scientific">Ceraceosorus guamensis</name>
    <dbReference type="NCBI Taxonomy" id="1522189"/>
    <lineage>
        <taxon>Eukaryota</taxon>
        <taxon>Fungi</taxon>
        <taxon>Dikarya</taxon>
        <taxon>Basidiomycota</taxon>
        <taxon>Ustilaginomycotina</taxon>
        <taxon>Exobasidiomycetes</taxon>
        <taxon>Ceraceosorales</taxon>
        <taxon>Ceraceosoraceae</taxon>
        <taxon>Ceraceosorus</taxon>
    </lineage>
</organism>
<dbReference type="InParanoid" id="A0A316VWR1"/>
<feature type="region of interest" description="Disordered" evidence="1">
    <location>
        <begin position="654"/>
        <end position="685"/>
    </location>
</feature>
<feature type="region of interest" description="Disordered" evidence="1">
    <location>
        <begin position="1"/>
        <end position="49"/>
    </location>
</feature>
<feature type="compositionally biased region" description="Basic and acidic residues" evidence="1">
    <location>
        <begin position="80"/>
        <end position="90"/>
    </location>
</feature>
<feature type="compositionally biased region" description="Basic and acidic residues" evidence="1">
    <location>
        <begin position="657"/>
        <end position="668"/>
    </location>
</feature>
<feature type="region of interest" description="Disordered" evidence="1">
    <location>
        <begin position="185"/>
        <end position="209"/>
    </location>
</feature>